<accession>A0ABQ6YTG4</accession>
<keyword evidence="2" id="KW-1185">Reference proteome</keyword>
<name>A0ABQ6YTG4_9NOCA</name>
<dbReference type="RefSeq" id="WP_067979074.1">
    <property type="nucleotide sequence ID" value="NZ_VMSD01000001.1"/>
</dbReference>
<dbReference type="Proteomes" id="UP000798951">
    <property type="component" value="Unassembled WGS sequence"/>
</dbReference>
<gene>
    <name evidence="1" type="ORF">FNL39_101525</name>
</gene>
<protein>
    <submittedName>
        <fullName evidence="1">Uncharacterized protein</fullName>
    </submittedName>
</protein>
<organism evidence="1 2">
    <name type="scientific">Nocardia caishijiensis</name>
    <dbReference type="NCBI Taxonomy" id="184756"/>
    <lineage>
        <taxon>Bacteria</taxon>
        <taxon>Bacillati</taxon>
        <taxon>Actinomycetota</taxon>
        <taxon>Actinomycetes</taxon>
        <taxon>Mycobacteriales</taxon>
        <taxon>Nocardiaceae</taxon>
        <taxon>Nocardia</taxon>
    </lineage>
</organism>
<evidence type="ECO:0000313" key="2">
    <source>
        <dbReference type="Proteomes" id="UP000798951"/>
    </source>
</evidence>
<evidence type="ECO:0000313" key="1">
    <source>
        <dbReference type="EMBL" id="KAF0849090.1"/>
    </source>
</evidence>
<comment type="caution">
    <text evidence="1">The sequence shown here is derived from an EMBL/GenBank/DDBJ whole genome shotgun (WGS) entry which is preliminary data.</text>
</comment>
<reference evidence="1 2" key="1">
    <citation type="submission" date="2019-07" db="EMBL/GenBank/DDBJ databases">
        <title>Genomic Encyclopedia of Type Strains, Phase IV (KMG-IV): sequencing the most valuable type-strain genomes for metagenomic binning, comparative biology and taxonomic classification.</title>
        <authorList>
            <person name="Goeker M."/>
        </authorList>
    </citation>
    <scope>NUCLEOTIDE SEQUENCE [LARGE SCALE GENOMIC DNA]</scope>
    <source>
        <strain evidence="1 2">DSM 44831</strain>
    </source>
</reference>
<proteinExistence type="predicted"/>
<sequence length="70" mass="8076">MKLRSFLPRRHINEVPLLPTIEPDDSFALRSAFTRRKRDERLERLLTPSELDLVLRHGALTRSSRGPSGP</sequence>
<dbReference type="EMBL" id="VMSD01000001">
    <property type="protein sequence ID" value="KAF0849090.1"/>
    <property type="molecule type" value="Genomic_DNA"/>
</dbReference>